<evidence type="ECO:0000313" key="2">
    <source>
        <dbReference type="Proteomes" id="UP001321473"/>
    </source>
</evidence>
<proteinExistence type="predicted"/>
<name>A0AAQ4D4E6_AMBAM</name>
<protein>
    <submittedName>
        <fullName evidence="1">Uncharacterized protein</fullName>
    </submittedName>
</protein>
<comment type="caution">
    <text evidence="1">The sequence shown here is derived from an EMBL/GenBank/DDBJ whole genome shotgun (WGS) entry which is preliminary data.</text>
</comment>
<accession>A0AAQ4D4E6</accession>
<organism evidence="1 2">
    <name type="scientific">Amblyomma americanum</name>
    <name type="common">Lone star tick</name>
    <dbReference type="NCBI Taxonomy" id="6943"/>
    <lineage>
        <taxon>Eukaryota</taxon>
        <taxon>Metazoa</taxon>
        <taxon>Ecdysozoa</taxon>
        <taxon>Arthropoda</taxon>
        <taxon>Chelicerata</taxon>
        <taxon>Arachnida</taxon>
        <taxon>Acari</taxon>
        <taxon>Parasitiformes</taxon>
        <taxon>Ixodida</taxon>
        <taxon>Ixodoidea</taxon>
        <taxon>Ixodidae</taxon>
        <taxon>Amblyomminae</taxon>
        <taxon>Amblyomma</taxon>
    </lineage>
</organism>
<dbReference type="EMBL" id="JARKHS020035323">
    <property type="protein sequence ID" value="KAK8757336.1"/>
    <property type="molecule type" value="Genomic_DNA"/>
</dbReference>
<reference evidence="1 2" key="1">
    <citation type="journal article" date="2023" name="Arcadia Sci">
        <title>De novo assembly of a long-read Amblyomma americanum tick genome.</title>
        <authorList>
            <person name="Chou S."/>
            <person name="Poskanzer K.E."/>
            <person name="Rollins M."/>
            <person name="Thuy-Boun P.S."/>
        </authorList>
    </citation>
    <scope>NUCLEOTIDE SEQUENCE [LARGE SCALE GENOMIC DNA]</scope>
    <source>
        <strain evidence="1">F_SG_1</strain>
        <tissue evidence="1">Salivary glands</tissue>
    </source>
</reference>
<sequence length="643" mass="69888">MAHSPDITDTSFHFFTCGLGGSNEGTVLRNPLCFAVRVYLELLHAAHDGSPPATRAHYFPPDGAATPSITNITTIHEAFIFIPTSITTSTRVHSPVVKGPSIQFFTCGLGCSNEGTMLRNPLCFAVQVFFGFLNPHMTVPRRRTARTHYVPRTHYITADDEATPAMTNITTIQNASILIPTSITTSHMVHSPDVKESSMQFFTCGLSCSNEGTMLRNPLCFSVQVFLELLHAAHDGSPLATRAHYFPPDGAATPAVTNITTIQRACILIPRSITTSHMVHSPDIKNPSIQFFTCGLGCSNVDTMLRNPLCFTVQVFLELLHTAHDGCPPATRAHYFPPDGAAKPAMTNVTTIQGACIFIPTSITTSHTVHSLDIKDPSVQFFTCGLGCSNEGTMLRNPPCFAVLVFLELLHAAHDGSPLATRAHYFSPDGAATPFITNITTIQDAFILIPTSTTPSYRVHLPVIKDPLMQFFTCGLSSSNEGIMLRNPLCFALQVFLELLHAAHDGSSPSTRAHYFSPDSAGTPAMTNITIIQSAFILIPTSITTSTRVHSPVVNGPSIQFFTCELRCSNEGTLLRNSICFAVKVFLQLLHAAHDGSSPATRVHSFPPDGAATLAMTISPPFNAPASSYRHRLRHLTWHIRRI</sequence>
<gene>
    <name evidence="1" type="ORF">V5799_005034</name>
</gene>
<dbReference type="AlphaFoldDB" id="A0AAQ4D4E6"/>
<keyword evidence="2" id="KW-1185">Reference proteome</keyword>
<dbReference type="Proteomes" id="UP001321473">
    <property type="component" value="Unassembled WGS sequence"/>
</dbReference>
<evidence type="ECO:0000313" key="1">
    <source>
        <dbReference type="EMBL" id="KAK8757336.1"/>
    </source>
</evidence>